<proteinExistence type="inferred from homology"/>
<comment type="subcellular location">
    <subcellularLocation>
        <location evidence="1 10">Cell outer membrane</location>
        <topology evidence="1 10">Multi-pass membrane protein</topology>
    </subcellularLocation>
</comment>
<dbReference type="EMBL" id="JBHLWP010000006">
    <property type="protein sequence ID" value="MFC0251095.1"/>
    <property type="molecule type" value="Genomic_DNA"/>
</dbReference>
<dbReference type="RefSeq" id="WP_379677883.1">
    <property type="nucleotide sequence ID" value="NZ_JBHLWP010000006.1"/>
</dbReference>
<evidence type="ECO:0000259" key="14">
    <source>
        <dbReference type="Pfam" id="PF07715"/>
    </source>
</evidence>
<dbReference type="SUPFAM" id="SSF56935">
    <property type="entry name" value="Porins"/>
    <property type="match status" value="1"/>
</dbReference>
<evidence type="ECO:0000256" key="7">
    <source>
        <dbReference type="ARBA" id="ARBA00023136"/>
    </source>
</evidence>
<keyword evidence="9 10" id="KW-0998">Cell outer membrane</keyword>
<feature type="signal peptide" evidence="12">
    <location>
        <begin position="1"/>
        <end position="31"/>
    </location>
</feature>
<evidence type="ECO:0000256" key="6">
    <source>
        <dbReference type="ARBA" id="ARBA00023077"/>
    </source>
</evidence>
<keyword evidence="4 10" id="KW-1134">Transmembrane beta strand</keyword>
<keyword evidence="3 10" id="KW-0813">Transport</keyword>
<keyword evidence="16" id="KW-1185">Reference proteome</keyword>
<comment type="caution">
    <text evidence="15">The sequence shown here is derived from an EMBL/GenBank/DDBJ whole genome shotgun (WGS) entry which is preliminary data.</text>
</comment>
<keyword evidence="5 10" id="KW-0812">Transmembrane</keyword>
<dbReference type="Pfam" id="PF00593">
    <property type="entry name" value="TonB_dep_Rec_b-barrel"/>
    <property type="match status" value="1"/>
</dbReference>
<evidence type="ECO:0000256" key="9">
    <source>
        <dbReference type="ARBA" id="ARBA00023237"/>
    </source>
</evidence>
<dbReference type="Proteomes" id="UP001589773">
    <property type="component" value="Unassembled WGS sequence"/>
</dbReference>
<evidence type="ECO:0000313" key="16">
    <source>
        <dbReference type="Proteomes" id="UP001589773"/>
    </source>
</evidence>
<keyword evidence="12" id="KW-0732">Signal</keyword>
<evidence type="ECO:0000256" key="4">
    <source>
        <dbReference type="ARBA" id="ARBA00022452"/>
    </source>
</evidence>
<dbReference type="PROSITE" id="PS52016">
    <property type="entry name" value="TONB_DEPENDENT_REC_3"/>
    <property type="match status" value="1"/>
</dbReference>
<dbReference type="PANTHER" id="PTHR47234:SF2">
    <property type="entry name" value="TONB-DEPENDENT RECEPTOR"/>
    <property type="match status" value="1"/>
</dbReference>
<name>A0ABV6FC48_9BURK</name>
<evidence type="ECO:0000259" key="13">
    <source>
        <dbReference type="Pfam" id="PF00593"/>
    </source>
</evidence>
<dbReference type="InterPro" id="IPR012910">
    <property type="entry name" value="Plug_dom"/>
</dbReference>
<dbReference type="InterPro" id="IPR039426">
    <property type="entry name" value="TonB-dep_rcpt-like"/>
</dbReference>
<reference evidence="15 16" key="1">
    <citation type="submission" date="2024-09" db="EMBL/GenBank/DDBJ databases">
        <authorList>
            <person name="Sun Q."/>
            <person name="Mori K."/>
        </authorList>
    </citation>
    <scope>NUCLEOTIDE SEQUENCE [LARGE SCALE GENOMIC DNA]</scope>
    <source>
        <strain evidence="15 16">CCM 7792</strain>
    </source>
</reference>
<accession>A0ABV6FC48</accession>
<feature type="domain" description="TonB-dependent receptor plug" evidence="14">
    <location>
        <begin position="65"/>
        <end position="177"/>
    </location>
</feature>
<feature type="domain" description="TonB-dependent receptor-like beta-barrel" evidence="13">
    <location>
        <begin position="389"/>
        <end position="855"/>
    </location>
</feature>
<comment type="similarity">
    <text evidence="2 10 11">Belongs to the TonB-dependent receptor family.</text>
</comment>
<dbReference type="Gene3D" id="2.40.170.20">
    <property type="entry name" value="TonB-dependent receptor, beta-barrel domain"/>
    <property type="match status" value="1"/>
</dbReference>
<evidence type="ECO:0000256" key="5">
    <source>
        <dbReference type="ARBA" id="ARBA00022692"/>
    </source>
</evidence>
<dbReference type="Gene3D" id="2.170.130.10">
    <property type="entry name" value="TonB-dependent receptor, plug domain"/>
    <property type="match status" value="1"/>
</dbReference>
<dbReference type="Pfam" id="PF07715">
    <property type="entry name" value="Plug"/>
    <property type="match status" value="1"/>
</dbReference>
<evidence type="ECO:0000256" key="3">
    <source>
        <dbReference type="ARBA" id="ARBA00022448"/>
    </source>
</evidence>
<evidence type="ECO:0000313" key="15">
    <source>
        <dbReference type="EMBL" id="MFC0251095.1"/>
    </source>
</evidence>
<dbReference type="CDD" id="cd01347">
    <property type="entry name" value="ligand_gated_channel"/>
    <property type="match status" value="1"/>
</dbReference>
<dbReference type="InterPro" id="IPR036942">
    <property type="entry name" value="Beta-barrel_TonB_sf"/>
</dbReference>
<evidence type="ECO:0000256" key="8">
    <source>
        <dbReference type="ARBA" id="ARBA00023170"/>
    </source>
</evidence>
<evidence type="ECO:0000256" key="11">
    <source>
        <dbReference type="RuleBase" id="RU003357"/>
    </source>
</evidence>
<dbReference type="InterPro" id="IPR037066">
    <property type="entry name" value="Plug_dom_sf"/>
</dbReference>
<keyword evidence="7 10" id="KW-0472">Membrane</keyword>
<gene>
    <name evidence="15" type="ORF">ACFFJK_04270</name>
</gene>
<sequence length="894" mass="97506">MTETTLSRTLRRLFAGGSAAGLVLCAQPLLAQTSPPGLQPPPTPSTAPMQRVEITGSSIRRLAAETSLPITTIRAADFAKQGLATAQEVLNAIPMNQTSTVSSSAVGAGTGGRATADLRGLGGDKTLVLLNGRRLANHPYFADTVDLNIIPVAALERVEVLRDGASAIYGTDAIGGVINFITKRSVEGAAIAFEGYEPWRQGGGSEQRVNLSGGWGDLERDGLSMWGVIDWHQQSALRSTERSFSNSGIRPEHGMFEVSGTTFPANFFSDLGVSGNPAYPACQPPESVPLEGAPLCAFDYTRYVDNIPKTRQFSAMARLNRKFGEHTGSLEFVHGRSTTVSQVAPPPLSNIGVIMTGASPYYPGNGIVPAFPGLTGEPLDISWRPLETGRRNTFDASITDRLLAGLEGTLAGWDYNTSVSYSLGKARSVFNGGYVVDQRIIDGVGAGILNPFGPQNPEGTAYLNNSILSGEYLHARIHSAAVDARASRELMTLPGGPLGFAIGAEFRRDRAKYFVNRELASQASSSGYADAQDQSGARSIWAVFSEVNVPVIKNLELNFAARYDHYSDVGGSFNPKVALRWQPTRQLLVRGSFNRGFRAPTLFDLYGPQSTTNSSDTYDDPLLCPNGVPAPGANPNVACGQQQLVRQGGNPDLSPERSRTYSAGVVFEPLQNLTLSLDYWDIRLKDQINALAEQTLFGNFAKYRDLFVYDPAGTNLLYVLAITDNLGEVKTRGLDLSLAYRMPRTRFGNFSVNLDGTYVNKYDYQNEPGGPFTQNAGRYADATPVFRWRHNLLFSLTRGDWSFNLANRYMSHYTDQNTAVAPEFFNKVKHYSTWSLSTTYTGNKKAEFTAGVKNLFDEEPPFTNQVTNFQLGYDPRYTDPLGLTVYMRVNYRFN</sequence>
<keyword evidence="6 11" id="KW-0798">TonB box</keyword>
<protein>
    <submittedName>
        <fullName evidence="15">TonB-dependent receptor</fullName>
    </submittedName>
</protein>
<evidence type="ECO:0000256" key="10">
    <source>
        <dbReference type="PROSITE-ProRule" id="PRU01360"/>
    </source>
</evidence>
<dbReference type="PANTHER" id="PTHR47234">
    <property type="match status" value="1"/>
</dbReference>
<organism evidence="15 16">
    <name type="scientific">Massilia consociata</name>
    <dbReference type="NCBI Taxonomy" id="760117"/>
    <lineage>
        <taxon>Bacteria</taxon>
        <taxon>Pseudomonadati</taxon>
        <taxon>Pseudomonadota</taxon>
        <taxon>Betaproteobacteria</taxon>
        <taxon>Burkholderiales</taxon>
        <taxon>Oxalobacteraceae</taxon>
        <taxon>Telluria group</taxon>
        <taxon>Massilia</taxon>
    </lineage>
</organism>
<feature type="chain" id="PRO_5045769357" evidence="12">
    <location>
        <begin position="32"/>
        <end position="894"/>
    </location>
</feature>
<evidence type="ECO:0000256" key="12">
    <source>
        <dbReference type="SAM" id="SignalP"/>
    </source>
</evidence>
<keyword evidence="8 15" id="KW-0675">Receptor</keyword>
<evidence type="ECO:0000256" key="2">
    <source>
        <dbReference type="ARBA" id="ARBA00009810"/>
    </source>
</evidence>
<evidence type="ECO:0000256" key="1">
    <source>
        <dbReference type="ARBA" id="ARBA00004571"/>
    </source>
</evidence>
<dbReference type="InterPro" id="IPR000531">
    <property type="entry name" value="Beta-barrel_TonB"/>
</dbReference>